<comment type="subcellular location">
    <subcellularLocation>
        <location evidence="1">Cell membrane</location>
        <topology evidence="1">Multi-pass membrane protein</topology>
    </subcellularLocation>
</comment>
<reference evidence="7 8" key="1">
    <citation type="submission" date="2024-02" db="EMBL/GenBank/DDBJ databases">
        <title>Genome analysis and characterization of Microbaculum marinisediminis sp. nov., isolated from marine sediment.</title>
        <authorList>
            <person name="Du Z.-J."/>
            <person name="Ye Y.-Q."/>
            <person name="Zhang Z.-R."/>
            <person name="Yuan S.-M."/>
            <person name="Zhang X.-Y."/>
        </authorList>
    </citation>
    <scope>NUCLEOTIDE SEQUENCE [LARGE SCALE GENOMIC DNA]</scope>
    <source>
        <strain evidence="7 8">SDUM1044001</strain>
    </source>
</reference>
<feature type="transmembrane region" description="Helical" evidence="6">
    <location>
        <begin position="321"/>
        <end position="341"/>
    </location>
</feature>
<dbReference type="GO" id="GO:0005886">
    <property type="term" value="C:plasma membrane"/>
    <property type="evidence" value="ECO:0007669"/>
    <property type="project" value="UniProtKB-SubCell"/>
</dbReference>
<feature type="transmembrane region" description="Helical" evidence="6">
    <location>
        <begin position="229"/>
        <end position="255"/>
    </location>
</feature>
<evidence type="ECO:0000256" key="4">
    <source>
        <dbReference type="ARBA" id="ARBA00022989"/>
    </source>
</evidence>
<dbReference type="Pfam" id="PF02653">
    <property type="entry name" value="BPD_transp_2"/>
    <property type="match status" value="1"/>
</dbReference>
<feature type="transmembrane region" description="Helical" evidence="6">
    <location>
        <begin position="275"/>
        <end position="300"/>
    </location>
</feature>
<dbReference type="GO" id="GO:0015658">
    <property type="term" value="F:branched-chain amino acid transmembrane transporter activity"/>
    <property type="evidence" value="ECO:0007669"/>
    <property type="project" value="InterPro"/>
</dbReference>
<evidence type="ECO:0000256" key="1">
    <source>
        <dbReference type="ARBA" id="ARBA00004651"/>
    </source>
</evidence>
<feature type="transmembrane region" description="Helical" evidence="6">
    <location>
        <begin position="54"/>
        <end position="75"/>
    </location>
</feature>
<dbReference type="InterPro" id="IPR043428">
    <property type="entry name" value="LivM-like"/>
</dbReference>
<keyword evidence="4 6" id="KW-1133">Transmembrane helix</keyword>
<keyword evidence="3 6" id="KW-0812">Transmembrane</keyword>
<proteinExistence type="predicted"/>
<feature type="transmembrane region" description="Helical" evidence="6">
    <location>
        <begin position="82"/>
        <end position="103"/>
    </location>
</feature>
<sequence>MAVLDQDRPGAGSGAREASRAELPAWLRRIHPVVWLLALFLLFVPAFTNSFIQFQIFGWAFLLGMIALSLMFLAGYGGMVSLVQMTVACVAGYMTAIFGASAVESISLFWPWWVAVPVAIVIAVIFGTITGALAVRTTGIYTIMITLAIAAAFYYFGEQNYSILNGHQGFNSVHAPVLFGVDLHDATPFYYLSLSLATLSYFAVLYVSRSPFGLALQGIRDNPRRMAAIGFNVTAHRIAAYAFAAFIAAVAGILLTWQNGQISPFTAGIGPVIDILVIAVIGGIGHPIGAFIGAIVYVVLRTFAIDILHNIGLDPSRFNMLVGLGFLAIVFFSPDGILGLWSRWRSSRSGAGLARVTGGGRGRDVE</sequence>
<dbReference type="PANTHER" id="PTHR30482">
    <property type="entry name" value="HIGH-AFFINITY BRANCHED-CHAIN AMINO ACID TRANSPORT SYSTEM PERMEASE"/>
    <property type="match status" value="1"/>
</dbReference>
<evidence type="ECO:0000256" key="5">
    <source>
        <dbReference type="ARBA" id="ARBA00023136"/>
    </source>
</evidence>
<dbReference type="PANTHER" id="PTHR30482:SF17">
    <property type="entry name" value="ABC TRANSPORTER ATP-BINDING PROTEIN"/>
    <property type="match status" value="1"/>
</dbReference>
<evidence type="ECO:0000313" key="7">
    <source>
        <dbReference type="EMBL" id="MEJ8571506.1"/>
    </source>
</evidence>
<evidence type="ECO:0000256" key="6">
    <source>
        <dbReference type="SAM" id="Phobius"/>
    </source>
</evidence>
<evidence type="ECO:0000313" key="8">
    <source>
        <dbReference type="Proteomes" id="UP001378188"/>
    </source>
</evidence>
<dbReference type="RefSeq" id="WP_340329207.1">
    <property type="nucleotide sequence ID" value="NZ_JAZHOF010000003.1"/>
</dbReference>
<dbReference type="AlphaFoldDB" id="A0AAW9RVF7"/>
<dbReference type="InterPro" id="IPR001851">
    <property type="entry name" value="ABC_transp_permease"/>
</dbReference>
<evidence type="ECO:0000256" key="3">
    <source>
        <dbReference type="ARBA" id="ARBA00022692"/>
    </source>
</evidence>
<feature type="transmembrane region" description="Helical" evidence="6">
    <location>
        <begin position="109"/>
        <end position="133"/>
    </location>
</feature>
<name>A0AAW9RVF7_9HYPH</name>
<dbReference type="EMBL" id="JAZHOF010000003">
    <property type="protein sequence ID" value="MEJ8571506.1"/>
    <property type="molecule type" value="Genomic_DNA"/>
</dbReference>
<gene>
    <name evidence="7" type="ORF">V3328_08485</name>
</gene>
<dbReference type="Proteomes" id="UP001378188">
    <property type="component" value="Unassembled WGS sequence"/>
</dbReference>
<feature type="transmembrane region" description="Helical" evidence="6">
    <location>
        <begin position="30"/>
        <end position="48"/>
    </location>
</feature>
<dbReference type="CDD" id="cd06581">
    <property type="entry name" value="TM_PBP1_LivM_like"/>
    <property type="match status" value="1"/>
</dbReference>
<keyword evidence="8" id="KW-1185">Reference proteome</keyword>
<accession>A0AAW9RVF7</accession>
<evidence type="ECO:0000256" key="2">
    <source>
        <dbReference type="ARBA" id="ARBA00022475"/>
    </source>
</evidence>
<feature type="transmembrane region" description="Helical" evidence="6">
    <location>
        <begin position="189"/>
        <end position="208"/>
    </location>
</feature>
<organism evidence="7 8">
    <name type="scientific">Microbaculum marinum</name>
    <dbReference type="NCBI Taxonomy" id="1764581"/>
    <lineage>
        <taxon>Bacteria</taxon>
        <taxon>Pseudomonadati</taxon>
        <taxon>Pseudomonadota</taxon>
        <taxon>Alphaproteobacteria</taxon>
        <taxon>Hyphomicrobiales</taxon>
        <taxon>Tepidamorphaceae</taxon>
        <taxon>Microbaculum</taxon>
    </lineage>
</organism>
<protein>
    <submittedName>
        <fullName evidence="7">Branched-chain amino acid ABC transporter permease</fullName>
    </submittedName>
</protein>
<comment type="caution">
    <text evidence="7">The sequence shown here is derived from an EMBL/GenBank/DDBJ whole genome shotgun (WGS) entry which is preliminary data.</text>
</comment>
<keyword evidence="5 6" id="KW-0472">Membrane</keyword>
<feature type="transmembrane region" description="Helical" evidence="6">
    <location>
        <begin position="140"/>
        <end position="157"/>
    </location>
</feature>
<keyword evidence="2" id="KW-1003">Cell membrane</keyword>